<dbReference type="PANTHER" id="PTHR39160">
    <property type="entry name" value="CELL WALL-BINDING PROTEIN YOCH"/>
    <property type="match status" value="1"/>
</dbReference>
<reference evidence="5" key="1">
    <citation type="submission" date="2019-11" db="EMBL/GenBank/DDBJ databases">
        <title>Genome sequence of Heliorestis convoluta strain HH, an alkaliphilic and minimalistic phototrophic bacterium from a soda lake in Egypt.</title>
        <authorList>
            <person name="Dewey E.D."/>
            <person name="Stokes L.M."/>
            <person name="Burchell B.M."/>
            <person name="Shaffer K.N."/>
            <person name="Huntington A.M."/>
            <person name="Baker J.M."/>
            <person name="Nadendla S."/>
            <person name="Giglio M.G."/>
            <person name="Touchman J.W."/>
            <person name="Blankenship R.E."/>
            <person name="Madigan M.T."/>
            <person name="Sattley W.M."/>
        </authorList>
    </citation>
    <scope>NUCLEOTIDE SEQUENCE [LARGE SCALE GENOMIC DNA]</scope>
    <source>
        <strain evidence="5">HH</strain>
    </source>
</reference>
<sequence length="185" mass="20746">MFKKELIILYQQWIKLSFSLLLAGTLCFQFLIIDPKEALAERKVPFPLPIYHEPVKTMDQMVMKGYQISVPMEVEATAYDACLICCGKTDGITKSGVLAQEWYTVAVDPNLIPLGTKIYVPAFGRVFEAQDIGGSIRGRKMDFFLPDHESALLFGRQSLQVYLLTGPDQDNFTLPVSDTVDSNSL</sequence>
<dbReference type="EMBL" id="CP045875">
    <property type="protein sequence ID" value="QGG47878.1"/>
    <property type="molecule type" value="Genomic_DNA"/>
</dbReference>
<dbReference type="SUPFAM" id="SSF50685">
    <property type="entry name" value="Barwin-like endoglucanases"/>
    <property type="match status" value="1"/>
</dbReference>
<keyword evidence="2" id="KW-0812">Transmembrane</keyword>
<protein>
    <recommendedName>
        <fullName evidence="3">3D domain-containing protein</fullName>
    </recommendedName>
</protein>
<dbReference type="Proteomes" id="UP000366051">
    <property type="component" value="Chromosome"/>
</dbReference>
<dbReference type="InterPro" id="IPR036908">
    <property type="entry name" value="RlpA-like_sf"/>
</dbReference>
<organism evidence="4 5">
    <name type="scientific">Heliorestis convoluta</name>
    <dbReference type="NCBI Taxonomy" id="356322"/>
    <lineage>
        <taxon>Bacteria</taxon>
        <taxon>Bacillati</taxon>
        <taxon>Bacillota</taxon>
        <taxon>Clostridia</taxon>
        <taxon>Eubacteriales</taxon>
        <taxon>Heliobacteriaceae</taxon>
        <taxon>Heliorestis</taxon>
    </lineage>
</organism>
<dbReference type="InterPro" id="IPR051933">
    <property type="entry name" value="Resuscitation_pf_RpfB"/>
</dbReference>
<dbReference type="Gene3D" id="2.40.40.10">
    <property type="entry name" value="RlpA-like domain"/>
    <property type="match status" value="1"/>
</dbReference>
<dbReference type="GO" id="GO:0009254">
    <property type="term" value="P:peptidoglycan turnover"/>
    <property type="evidence" value="ECO:0007669"/>
    <property type="project" value="InterPro"/>
</dbReference>
<keyword evidence="1" id="KW-0732">Signal</keyword>
<keyword evidence="5" id="KW-1185">Reference proteome</keyword>
<dbReference type="GO" id="GO:0004553">
    <property type="term" value="F:hydrolase activity, hydrolyzing O-glycosyl compounds"/>
    <property type="evidence" value="ECO:0007669"/>
    <property type="project" value="InterPro"/>
</dbReference>
<feature type="transmembrane region" description="Helical" evidence="2">
    <location>
        <begin position="12"/>
        <end position="33"/>
    </location>
</feature>
<accession>A0A5Q2MYR6</accession>
<name>A0A5Q2MYR6_9FIRM</name>
<keyword evidence="2" id="KW-0472">Membrane</keyword>
<keyword evidence="2" id="KW-1133">Transmembrane helix</keyword>
<evidence type="ECO:0000256" key="1">
    <source>
        <dbReference type="ARBA" id="ARBA00022729"/>
    </source>
</evidence>
<dbReference type="InterPro" id="IPR010611">
    <property type="entry name" value="3D_dom"/>
</dbReference>
<dbReference type="RefSeq" id="WP_153725173.1">
    <property type="nucleotide sequence ID" value="NZ_CP045875.1"/>
</dbReference>
<evidence type="ECO:0000256" key="2">
    <source>
        <dbReference type="SAM" id="Phobius"/>
    </source>
</evidence>
<dbReference type="AlphaFoldDB" id="A0A5Q2MYR6"/>
<dbReference type="CDD" id="cd14667">
    <property type="entry name" value="3D_containing_proteins"/>
    <property type="match status" value="1"/>
</dbReference>
<evidence type="ECO:0000313" key="4">
    <source>
        <dbReference type="EMBL" id="QGG47878.1"/>
    </source>
</evidence>
<dbReference type="InterPro" id="IPR059180">
    <property type="entry name" value="3D_YorM"/>
</dbReference>
<dbReference type="KEGG" id="hcv:FTV88_1780"/>
<proteinExistence type="predicted"/>
<dbReference type="Pfam" id="PF06725">
    <property type="entry name" value="3D"/>
    <property type="match status" value="1"/>
</dbReference>
<evidence type="ECO:0000313" key="5">
    <source>
        <dbReference type="Proteomes" id="UP000366051"/>
    </source>
</evidence>
<dbReference type="PANTHER" id="PTHR39160:SF4">
    <property type="entry name" value="RESUSCITATION-PROMOTING FACTOR RPFB"/>
    <property type="match status" value="1"/>
</dbReference>
<evidence type="ECO:0000259" key="3">
    <source>
        <dbReference type="Pfam" id="PF06725"/>
    </source>
</evidence>
<dbReference type="GO" id="GO:0019867">
    <property type="term" value="C:outer membrane"/>
    <property type="evidence" value="ECO:0007669"/>
    <property type="project" value="InterPro"/>
</dbReference>
<gene>
    <name evidence="4" type="ORF">FTV88_1780</name>
</gene>
<dbReference type="OrthoDB" id="9798935at2"/>
<feature type="domain" description="3D" evidence="3">
    <location>
        <begin position="104"/>
        <end position="164"/>
    </location>
</feature>